<sequence>MGTLFIIHPISIFEPIFSDDEQRPPAPSHFPDSPFSECSTPNWNPGHSVADHPRRNSSEKFTGSVATVQPPPHRSMSLGSVAGHNHVGDGDNEDDDGSVASKLLNSIAKSMSSPSLLSCCKEPVRETPYQKSLKLKMMKLQHCAEELGAESCDNESLNGHAASSGNFDSLYTIRSSDSSFQTSGTASPFRSASTIQIFSNEDSAADEDHGPILMSLPSSSVTSTATFSKRKRSFPPPMSNTLPSSVSAESFTCSLRAYRHQGRLTLREIKVPRLEYLRARRKDGRLTLQLINEDEGTKEDLDQNDSDYVIDVRKCVTETNNTSKKNQVIVSDSCETQIAMASLAKEDENKRMRVVTMFDKNNAESLLIGTSDAIHDDITSEICGWETKQLDVDDDIIQNKPYPFNSHNLRVPNVPHGSKLNVASMNCFSSALQSSRINGVFCTCSISDSVINAFRISADKSLIPSTIISVDRNLNPSTMIVIKDVGAKNSLKNVADLLSSLGSTVRFRNRSDRHESVSLREEARNVVENRNNSIAHLKDITPACYGASGIHTERRKVCRDVAVDSDGVHIVSVKHEHRLPEELKMKQCNQDNRKQVGRKIDIAIKTIDFPEKSSNFELDIQLDKLRNLHCKQLLHIKYFAITGSPCIAIRS</sequence>
<feature type="compositionally biased region" description="Basic and acidic residues" evidence="2">
    <location>
        <begin position="49"/>
        <end position="58"/>
    </location>
</feature>
<evidence type="ECO:0000256" key="2">
    <source>
        <dbReference type="SAM" id="MobiDB-lite"/>
    </source>
</evidence>
<feature type="region of interest" description="Disordered" evidence="2">
    <location>
        <begin position="17"/>
        <end position="99"/>
    </location>
</feature>
<evidence type="ECO:0000259" key="3">
    <source>
        <dbReference type="Pfam" id="PF11250"/>
    </source>
</evidence>
<reference evidence="4" key="1">
    <citation type="submission" date="2021-08" db="EMBL/GenBank/DDBJ databases">
        <title>WGS assembly of Ceratopteris richardii.</title>
        <authorList>
            <person name="Marchant D.B."/>
            <person name="Chen G."/>
            <person name="Jenkins J."/>
            <person name="Shu S."/>
            <person name="Leebens-Mack J."/>
            <person name="Grimwood J."/>
            <person name="Schmutz J."/>
            <person name="Soltis P."/>
            <person name="Soltis D."/>
            <person name="Chen Z.-H."/>
        </authorList>
    </citation>
    <scope>NUCLEOTIDE SEQUENCE</scope>
    <source>
        <strain evidence="4">Whitten #5841</strain>
        <tissue evidence="4">Leaf</tissue>
    </source>
</reference>
<name>A0A8T2RLJ7_CERRI</name>
<proteinExistence type="inferred from homology"/>
<dbReference type="PANTHER" id="PTHR33155:SF75">
    <property type="entry name" value="OS02G0750800 PROTEIN"/>
    <property type="match status" value="1"/>
</dbReference>
<protein>
    <recommendedName>
        <fullName evidence="3">FAF domain-containing protein</fullName>
    </recommendedName>
</protein>
<evidence type="ECO:0000313" key="5">
    <source>
        <dbReference type="Proteomes" id="UP000825935"/>
    </source>
</evidence>
<dbReference type="InterPro" id="IPR046431">
    <property type="entry name" value="FAF_dom"/>
</dbReference>
<evidence type="ECO:0000313" key="4">
    <source>
        <dbReference type="EMBL" id="KAH7296694.1"/>
    </source>
</evidence>
<evidence type="ECO:0000256" key="1">
    <source>
        <dbReference type="ARBA" id="ARBA00008690"/>
    </source>
</evidence>
<dbReference type="OrthoDB" id="676808at2759"/>
<keyword evidence="5" id="KW-1185">Reference proteome</keyword>
<comment type="caution">
    <text evidence="4">The sequence shown here is derived from an EMBL/GenBank/DDBJ whole genome shotgun (WGS) entry which is preliminary data.</text>
</comment>
<dbReference type="InterPro" id="IPR021410">
    <property type="entry name" value="FAF"/>
</dbReference>
<comment type="similarity">
    <text evidence="1">Belongs to the fantastic four family.</text>
</comment>
<feature type="domain" description="FAF" evidence="3">
    <location>
        <begin position="233"/>
        <end position="290"/>
    </location>
</feature>
<dbReference type="AlphaFoldDB" id="A0A8T2RLJ7"/>
<dbReference type="Proteomes" id="UP000825935">
    <property type="component" value="Chromosome 26"/>
</dbReference>
<dbReference type="EMBL" id="CM035431">
    <property type="protein sequence ID" value="KAH7296694.1"/>
    <property type="molecule type" value="Genomic_DNA"/>
</dbReference>
<accession>A0A8T2RLJ7</accession>
<dbReference type="Pfam" id="PF11250">
    <property type="entry name" value="FAF"/>
    <property type="match status" value="1"/>
</dbReference>
<feature type="compositionally biased region" description="Polar residues" evidence="2">
    <location>
        <begin position="36"/>
        <end position="45"/>
    </location>
</feature>
<gene>
    <name evidence="4" type="ORF">KP509_26G034900</name>
</gene>
<dbReference type="PANTHER" id="PTHR33155">
    <property type="entry name" value="FANTASTIC FOUR-LIKE PROTEIN (DUF3049)"/>
    <property type="match status" value="1"/>
</dbReference>
<organism evidence="4 5">
    <name type="scientific">Ceratopteris richardii</name>
    <name type="common">Triangle waterfern</name>
    <dbReference type="NCBI Taxonomy" id="49495"/>
    <lineage>
        <taxon>Eukaryota</taxon>
        <taxon>Viridiplantae</taxon>
        <taxon>Streptophyta</taxon>
        <taxon>Embryophyta</taxon>
        <taxon>Tracheophyta</taxon>
        <taxon>Polypodiopsida</taxon>
        <taxon>Polypodiidae</taxon>
        <taxon>Polypodiales</taxon>
        <taxon>Pteridineae</taxon>
        <taxon>Pteridaceae</taxon>
        <taxon>Parkerioideae</taxon>
        <taxon>Ceratopteris</taxon>
    </lineage>
</organism>